<proteinExistence type="predicted"/>
<reference evidence="2" key="1">
    <citation type="journal article" date="2019" name="Int. J. Syst. Evol. Microbiol.">
        <title>The Global Catalogue of Microorganisms (GCM) 10K type strain sequencing project: providing services to taxonomists for standard genome sequencing and annotation.</title>
        <authorList>
            <consortium name="The Broad Institute Genomics Platform"/>
            <consortium name="The Broad Institute Genome Sequencing Center for Infectious Disease"/>
            <person name="Wu L."/>
            <person name="Ma J."/>
        </authorList>
    </citation>
    <scope>NUCLEOTIDE SEQUENCE [LARGE SCALE GENOMIC DNA]</scope>
    <source>
        <strain evidence="2">TISTR 2241</strain>
    </source>
</reference>
<comment type="caution">
    <text evidence="1">The sequence shown here is derived from an EMBL/GenBank/DDBJ whole genome shotgun (WGS) entry which is preliminary data.</text>
</comment>
<sequence>MAIFSQKITVLNFDECYQQQKELLQTFPYRWLNLNTIKQTNLYCEHDSLIKIERILKQNDHQGITLIGSGNYHYVSLALMADIKEPFTLILMDHHTDIEPGFVPDLLSCGSWVYHALRLIPNLKQVIIVGSHTALPKYLSKTIKHKVKIFPNFTSNQLQTLGKSILTEYIYLSIDKDIFSPDIVQTNWDQGTLQLQEAEKLISYLLHHKTWLGADICGEWKDLDGQSYRYSSLYAIKKNQAANQELIHTLLSV</sequence>
<organism evidence="1 2">
    <name type="scientific">Terrilactibacillus laevilacticus</name>
    <dbReference type="NCBI Taxonomy" id="1380157"/>
    <lineage>
        <taxon>Bacteria</taxon>
        <taxon>Bacillati</taxon>
        <taxon>Bacillota</taxon>
        <taxon>Bacilli</taxon>
        <taxon>Bacillales</taxon>
        <taxon>Bacillaceae</taxon>
        <taxon>Terrilactibacillus</taxon>
    </lineage>
</organism>
<protein>
    <submittedName>
        <fullName evidence="1">Arginase family protein</fullName>
    </submittedName>
</protein>
<name>A0ABW5PU45_9BACI</name>
<dbReference type="InterPro" id="IPR006035">
    <property type="entry name" value="Ureohydrolase"/>
</dbReference>
<dbReference type="RefSeq" id="WP_141190954.1">
    <property type="nucleotide sequence ID" value="NZ_JBHUMR010000015.1"/>
</dbReference>
<dbReference type="Proteomes" id="UP001597458">
    <property type="component" value="Unassembled WGS sequence"/>
</dbReference>
<dbReference type="Gene3D" id="3.40.800.10">
    <property type="entry name" value="Ureohydrolase domain"/>
    <property type="match status" value="1"/>
</dbReference>
<dbReference type="InterPro" id="IPR023696">
    <property type="entry name" value="Ureohydrolase_dom_sf"/>
</dbReference>
<evidence type="ECO:0000313" key="2">
    <source>
        <dbReference type="Proteomes" id="UP001597458"/>
    </source>
</evidence>
<dbReference type="SUPFAM" id="SSF52768">
    <property type="entry name" value="Arginase/deacetylase"/>
    <property type="match status" value="1"/>
</dbReference>
<gene>
    <name evidence="1" type="ORF">ACFSTF_14200</name>
</gene>
<evidence type="ECO:0000313" key="1">
    <source>
        <dbReference type="EMBL" id="MFD2618456.1"/>
    </source>
</evidence>
<dbReference type="EMBL" id="JBHUMR010000015">
    <property type="protein sequence ID" value="MFD2618456.1"/>
    <property type="molecule type" value="Genomic_DNA"/>
</dbReference>
<accession>A0ABW5PU45</accession>
<dbReference type="Pfam" id="PF00491">
    <property type="entry name" value="Arginase"/>
    <property type="match status" value="1"/>
</dbReference>
<keyword evidence="2" id="KW-1185">Reference proteome</keyword>